<evidence type="ECO:0000313" key="1">
    <source>
        <dbReference type="EMBL" id="MBO1751713.1"/>
    </source>
</evidence>
<reference evidence="1" key="1">
    <citation type="submission" date="2021-03" db="EMBL/GenBank/DDBJ databases">
        <title>Actinotalea soli sp. nov., isolated from soil.</title>
        <authorList>
            <person name="Ping W."/>
            <person name="Zhang J."/>
        </authorList>
    </citation>
    <scope>NUCLEOTIDE SEQUENCE</scope>
    <source>
        <strain evidence="1">BY-33</strain>
    </source>
</reference>
<dbReference type="Proteomes" id="UP000664209">
    <property type="component" value="Unassembled WGS sequence"/>
</dbReference>
<name>A0A939LQ52_9CELL</name>
<organism evidence="1 2">
    <name type="scientific">Actinotalea soli</name>
    <dbReference type="NCBI Taxonomy" id="2819234"/>
    <lineage>
        <taxon>Bacteria</taxon>
        <taxon>Bacillati</taxon>
        <taxon>Actinomycetota</taxon>
        <taxon>Actinomycetes</taxon>
        <taxon>Micrococcales</taxon>
        <taxon>Cellulomonadaceae</taxon>
        <taxon>Actinotalea</taxon>
    </lineage>
</organism>
<protein>
    <submittedName>
        <fullName evidence="1">Uncharacterized protein</fullName>
    </submittedName>
</protein>
<dbReference type="AlphaFoldDB" id="A0A939LQ52"/>
<dbReference type="EMBL" id="JAGEMK010000003">
    <property type="protein sequence ID" value="MBO1751713.1"/>
    <property type="molecule type" value="Genomic_DNA"/>
</dbReference>
<evidence type="ECO:0000313" key="2">
    <source>
        <dbReference type="Proteomes" id="UP000664209"/>
    </source>
</evidence>
<comment type="caution">
    <text evidence="1">The sequence shown here is derived from an EMBL/GenBank/DDBJ whole genome shotgun (WGS) entry which is preliminary data.</text>
</comment>
<gene>
    <name evidence="1" type="ORF">J4G33_07855</name>
</gene>
<proteinExistence type="predicted"/>
<dbReference type="RefSeq" id="WP_208055385.1">
    <property type="nucleotide sequence ID" value="NZ_JAGEMK010000003.1"/>
</dbReference>
<keyword evidence="2" id="KW-1185">Reference proteome</keyword>
<accession>A0A939LQ52</accession>
<sequence>MTEYPYLVAGINEAPRGVLDRHTLTSLESDERRVSFYCAAPSHADDPWFVASFVYVTNEAGSTWAESPNYPMRGGVAFWIGFRASDDLIGNQRASADDSSRFYDPGFRLRYKLRCRTCGLRLARRSDTIQADLEKLWQSGVLEVPLAAYAATV</sequence>